<dbReference type="Pfam" id="PF06722">
    <property type="entry name" value="EryCIII-like_C"/>
    <property type="match status" value="1"/>
</dbReference>
<sequence>MTGRFLFMCQPDHGHVIPSLAVVAELVRRGNQVTYLTSPAMAGLVTGAGATVLPYDSIYQHVDLRKLEDDPLGLLSLFLDESAAMLAAAGPEHRPDVIVYDVSVLHAGRVLARKWGLPATQLIPVFAANAHFSFLSAVYAEEGGESPELPGWVDGMLARTRELAEAHGVSADPAELWWEVQDSNLVALPRAFQFAGDTFDERFAFVGPCLGERRFLTGWEPPGDGLPIALLSFGTVLTSRPDLVRTCVQAFAELPWRAVVTLGDGMDPADLGPLPPTVEARRWVSHLSVLRHASVAVTHGGMGTAMEALYWGCPAVVLPATAIDRLNARRIEELALGRALDPAGLTPDRLVEAVLAVASDERVRRAAGEMRREIESAGGTVRAADVLERRLAA</sequence>
<evidence type="ECO:0000256" key="1">
    <source>
        <dbReference type="ARBA" id="ARBA00009995"/>
    </source>
</evidence>
<comment type="similarity">
    <text evidence="1">Belongs to the UDP-glycosyltransferase family.</text>
</comment>
<dbReference type="InterPro" id="IPR010610">
    <property type="entry name" value="EryCIII-like_C"/>
</dbReference>
<name>A0ABP6FL04_9ACTN</name>
<dbReference type="InterPro" id="IPR006326">
    <property type="entry name" value="UDPGT_MGT-like"/>
</dbReference>
<comment type="caution">
    <text evidence="4">The sequence shown here is derived from an EMBL/GenBank/DDBJ whole genome shotgun (WGS) entry which is preliminary data.</text>
</comment>
<evidence type="ECO:0000259" key="3">
    <source>
        <dbReference type="Pfam" id="PF06722"/>
    </source>
</evidence>
<dbReference type="InterPro" id="IPR050426">
    <property type="entry name" value="Glycosyltransferase_28"/>
</dbReference>
<reference evidence="5" key="1">
    <citation type="journal article" date="2019" name="Int. J. Syst. Evol. Microbiol.">
        <title>The Global Catalogue of Microorganisms (GCM) 10K type strain sequencing project: providing services to taxonomists for standard genome sequencing and annotation.</title>
        <authorList>
            <consortium name="The Broad Institute Genomics Platform"/>
            <consortium name="The Broad Institute Genome Sequencing Center for Infectious Disease"/>
            <person name="Wu L."/>
            <person name="Ma J."/>
        </authorList>
    </citation>
    <scope>NUCLEOTIDE SEQUENCE [LARGE SCALE GENOMIC DNA]</scope>
    <source>
        <strain evidence="5">JCM 6835</strain>
    </source>
</reference>
<dbReference type="RefSeq" id="WP_346155213.1">
    <property type="nucleotide sequence ID" value="NZ_BAAATE010000040.1"/>
</dbReference>
<protein>
    <submittedName>
        <fullName evidence="4">Glycosyltransferase</fullName>
    </submittedName>
</protein>
<accession>A0ABP6FL04</accession>
<keyword evidence="5" id="KW-1185">Reference proteome</keyword>
<dbReference type="Proteomes" id="UP001501666">
    <property type="component" value="Unassembled WGS sequence"/>
</dbReference>
<keyword evidence="2" id="KW-0808">Transferase</keyword>
<dbReference type="NCBIfam" id="TIGR01426">
    <property type="entry name" value="MGT"/>
    <property type="match status" value="1"/>
</dbReference>
<organism evidence="4 5">
    <name type="scientific">Nonomuraea recticatena</name>
    <dbReference type="NCBI Taxonomy" id="46178"/>
    <lineage>
        <taxon>Bacteria</taxon>
        <taxon>Bacillati</taxon>
        <taxon>Actinomycetota</taxon>
        <taxon>Actinomycetes</taxon>
        <taxon>Streptosporangiales</taxon>
        <taxon>Streptosporangiaceae</taxon>
        <taxon>Nonomuraea</taxon>
    </lineage>
</organism>
<dbReference type="Gene3D" id="3.40.50.2000">
    <property type="entry name" value="Glycogen Phosphorylase B"/>
    <property type="match status" value="2"/>
</dbReference>
<dbReference type="EMBL" id="BAAATE010000040">
    <property type="protein sequence ID" value="GAA2695138.1"/>
    <property type="molecule type" value="Genomic_DNA"/>
</dbReference>
<evidence type="ECO:0000313" key="4">
    <source>
        <dbReference type="EMBL" id="GAA2695138.1"/>
    </source>
</evidence>
<dbReference type="InterPro" id="IPR002213">
    <property type="entry name" value="UDP_glucos_trans"/>
</dbReference>
<dbReference type="PANTHER" id="PTHR48050">
    <property type="entry name" value="STEROL 3-BETA-GLUCOSYLTRANSFERASE"/>
    <property type="match status" value="1"/>
</dbReference>
<dbReference type="CDD" id="cd03784">
    <property type="entry name" value="GT1_Gtf-like"/>
    <property type="match status" value="1"/>
</dbReference>
<evidence type="ECO:0000313" key="5">
    <source>
        <dbReference type="Proteomes" id="UP001501666"/>
    </source>
</evidence>
<dbReference type="PANTHER" id="PTHR48050:SF13">
    <property type="entry name" value="STEROL 3-BETA-GLUCOSYLTRANSFERASE UGT80A2"/>
    <property type="match status" value="1"/>
</dbReference>
<evidence type="ECO:0000256" key="2">
    <source>
        <dbReference type="ARBA" id="ARBA00022679"/>
    </source>
</evidence>
<proteinExistence type="inferred from homology"/>
<dbReference type="SUPFAM" id="SSF53756">
    <property type="entry name" value="UDP-Glycosyltransferase/glycogen phosphorylase"/>
    <property type="match status" value="1"/>
</dbReference>
<feature type="domain" description="Erythromycin biosynthesis protein CIII-like C-terminal" evidence="3">
    <location>
        <begin position="253"/>
        <end position="376"/>
    </location>
</feature>
<gene>
    <name evidence="4" type="ORF">GCM10010412_087730</name>
</gene>